<gene>
    <name evidence="5" type="primary">CCSER2</name>
</gene>
<evidence type="ECO:0000256" key="2">
    <source>
        <dbReference type="ARBA" id="ARBA00023054"/>
    </source>
</evidence>
<dbReference type="Proteomes" id="UP000233100">
    <property type="component" value="Chromosome 9"/>
</dbReference>
<feature type="compositionally biased region" description="Polar residues" evidence="4">
    <location>
        <begin position="804"/>
        <end position="816"/>
    </location>
</feature>
<dbReference type="GO" id="GO:0001578">
    <property type="term" value="P:microtubule bundle formation"/>
    <property type="evidence" value="ECO:0007669"/>
    <property type="project" value="TreeGrafter"/>
</dbReference>
<feature type="compositionally biased region" description="Basic and acidic residues" evidence="4">
    <location>
        <begin position="573"/>
        <end position="584"/>
    </location>
</feature>
<dbReference type="GO" id="GO:0015630">
    <property type="term" value="C:microtubule cytoskeleton"/>
    <property type="evidence" value="ECO:0007669"/>
    <property type="project" value="TreeGrafter"/>
</dbReference>
<keyword evidence="2 3" id="KW-0175">Coiled coil</keyword>
<dbReference type="GeneID" id="102131721"/>
<dbReference type="PANTHER" id="PTHR22461:SF2">
    <property type="entry name" value="SERINE-RICH COILED-COIL DOMAIN-CONTAINING PROTEIN 2"/>
    <property type="match status" value="1"/>
</dbReference>
<reference evidence="5" key="3">
    <citation type="submission" date="2025-09" db="UniProtKB">
        <authorList>
            <consortium name="Ensembl"/>
        </authorList>
    </citation>
    <scope>IDENTIFICATION</scope>
</reference>
<evidence type="ECO:0000313" key="6">
    <source>
        <dbReference type="Proteomes" id="UP000233100"/>
    </source>
</evidence>
<dbReference type="GO" id="GO:0008017">
    <property type="term" value="F:microtubule binding"/>
    <property type="evidence" value="ECO:0007669"/>
    <property type="project" value="TreeGrafter"/>
</dbReference>
<protein>
    <submittedName>
        <fullName evidence="5">Coiled-coil serine rich protein 2</fullName>
    </submittedName>
</protein>
<dbReference type="OMA" id="NECTKHT"/>
<evidence type="ECO:0000256" key="4">
    <source>
        <dbReference type="SAM" id="MobiDB-lite"/>
    </source>
</evidence>
<evidence type="ECO:0000256" key="1">
    <source>
        <dbReference type="ARBA" id="ARBA00010949"/>
    </source>
</evidence>
<evidence type="ECO:0000313" key="5">
    <source>
        <dbReference type="Ensembl" id="ENSMFAP00000029946.2"/>
    </source>
</evidence>
<dbReference type="InterPro" id="IPR029627">
    <property type="entry name" value="CCSER"/>
</dbReference>
<dbReference type="GeneTree" id="ENSGT00940000153912"/>
<proteinExistence type="inferred from homology"/>
<feature type="compositionally biased region" description="Basic and acidic residues" evidence="4">
    <location>
        <begin position="601"/>
        <end position="611"/>
    </location>
</feature>
<dbReference type="Bgee" id="ENSMFAG00000042163">
    <property type="expression patterns" value="Expressed in heart and 13 other cell types or tissues"/>
</dbReference>
<evidence type="ECO:0000256" key="3">
    <source>
        <dbReference type="SAM" id="Coils"/>
    </source>
</evidence>
<dbReference type="Ensembl" id="ENSMFAT00000004149.2">
    <property type="protein sequence ID" value="ENSMFAP00000029946.2"/>
    <property type="gene ID" value="ENSMFAG00000042163.2"/>
</dbReference>
<sequence>MEEKTQIKTFLGSKLPKYGTKSVRSTLQPMPNGTPVNLLGTSKNSNVKSYIKNNGSDCPSSHSFNWRKANKYQPCAQGAGEPNNTQNSHDKIIDPGKHVPTQGIFDKNGMKGGLKSVSLFTSKLAKPSTMFVSSTEELNQKSFSGPSNLGKFTKGTLLGRTSYSSVNTPKSQLNGFYGNRSAGSMQRPRANSCATRSSSGESLAQSPDSSKSVNSEKMVRSQSFSHSIQNSFLPPSSITRSHSFNRAVDLTKPYQNQQLSIRVPLRSSMLTRNSRQSEVLNGNEHLGYGFNRPYAAGGKKLALPNGPGVTSTLGYRMVHPSLLKSSRSPFSGTITVDGNKNSPADTCVEEDATVLAKDRATNKDQELIENESYRTKNNQTVKHDAKIRYLSDDVDDISLSSLSSSDKNDLSEDFSDDFIDIEDSNRTRITPEEMCLKEEKHENVPPQDIFDSPKENEKVFSKTDEWIDISVSDRSECTKHTSGNNLVSPDTDYRAGSSFELSPSDSSDGTYMWDEEGLEPIGNVHPVGSYESSEMNSIDILNNLESCDLEDDDLMLDVDLPEDAPLENVECDNMNRFDRPDRNVRQPQEGFWKRPPQRWSGQEHYHLSHPDHYHHHGKSDLSRGSPYRESPLGHFESYGGMPFFQAQKMFVDVPENTVILDEMTLRHMVQDCTAVKTQLLKLKRLLHQHDGSGSLHDIQLSLPSSPEPEDGDKVYKTEDLLNEIKQLKEEIKKKDEKIQLLELQLATQHICHQKCKEEKCTYADKYTQTPWRRIPGGYSAPSFSPWQGSFQGIPRTVPPHRRQTSSTTAFQQPSQTHRPHPGKTNKATTYRGPQ</sequence>
<keyword evidence="6" id="KW-1185">Reference proteome</keyword>
<name>A0A2K5VYQ5_MACFA</name>
<reference evidence="5" key="2">
    <citation type="submission" date="2025-08" db="UniProtKB">
        <authorList>
            <consortium name="Ensembl"/>
        </authorList>
    </citation>
    <scope>IDENTIFICATION</scope>
</reference>
<feature type="compositionally biased region" description="Polar residues" evidence="4">
    <location>
        <begin position="192"/>
        <end position="236"/>
    </location>
</feature>
<reference evidence="5 6" key="1">
    <citation type="submission" date="2013-03" db="EMBL/GenBank/DDBJ databases">
        <authorList>
            <person name="Warren W."/>
            <person name="Wilson R.K."/>
        </authorList>
    </citation>
    <scope>NUCLEOTIDE SEQUENCE</scope>
</reference>
<feature type="region of interest" description="Disordered" evidence="4">
    <location>
        <begin position="573"/>
        <end position="628"/>
    </location>
</feature>
<feature type="region of interest" description="Disordered" evidence="4">
    <location>
        <begin position="780"/>
        <end position="834"/>
    </location>
</feature>
<feature type="compositionally biased region" description="Polar residues" evidence="4">
    <location>
        <begin position="163"/>
        <end position="174"/>
    </location>
</feature>
<feature type="coiled-coil region" evidence="3">
    <location>
        <begin position="717"/>
        <end position="744"/>
    </location>
</feature>
<dbReference type="CTD" id="54462"/>
<comment type="similarity">
    <text evidence="1">Belongs to the CCSER family.</text>
</comment>
<dbReference type="PANTHER" id="PTHR22461">
    <property type="entry name" value="SERINE-RICH COILED-COIL DOMAIN-CONTAINING PROTEIN 2-RELATED"/>
    <property type="match status" value="1"/>
</dbReference>
<dbReference type="VEuPathDB" id="HostDB:ENSMFAG00000042163"/>
<accession>A0A2K5VYQ5</accession>
<feature type="compositionally biased region" description="Polar residues" evidence="4">
    <location>
        <begin position="781"/>
        <end position="790"/>
    </location>
</feature>
<feature type="region of interest" description="Disordered" evidence="4">
    <location>
        <begin position="163"/>
        <end position="236"/>
    </location>
</feature>
<feature type="region of interest" description="Disordered" evidence="4">
    <location>
        <begin position="478"/>
        <end position="511"/>
    </location>
</feature>
<organism evidence="5 6">
    <name type="scientific">Macaca fascicularis</name>
    <name type="common">Crab-eating macaque</name>
    <name type="synonym">Cynomolgus monkey</name>
    <dbReference type="NCBI Taxonomy" id="9541"/>
    <lineage>
        <taxon>Eukaryota</taxon>
        <taxon>Metazoa</taxon>
        <taxon>Chordata</taxon>
        <taxon>Craniata</taxon>
        <taxon>Vertebrata</taxon>
        <taxon>Euteleostomi</taxon>
        <taxon>Mammalia</taxon>
        <taxon>Eutheria</taxon>
        <taxon>Euarchontoglires</taxon>
        <taxon>Primates</taxon>
        <taxon>Haplorrhini</taxon>
        <taxon>Catarrhini</taxon>
        <taxon>Cercopithecidae</taxon>
        <taxon>Cercopithecinae</taxon>
        <taxon>Macaca</taxon>
    </lineage>
</organism>
<dbReference type="AlphaFoldDB" id="A0A2K5VYQ5"/>
<feature type="compositionally biased region" description="Low complexity" evidence="4">
    <location>
        <begin position="497"/>
        <end position="507"/>
    </location>
</feature>